<gene>
    <name evidence="1" type="ORF">SCE1572_49040</name>
</gene>
<proteinExistence type="predicted"/>
<protein>
    <submittedName>
        <fullName evidence="1">Uncharacterized protein</fullName>
    </submittedName>
</protein>
<dbReference type="HOGENOM" id="CLU_3157890_0_0_7"/>
<organism evidence="1 2">
    <name type="scientific">Sorangium cellulosum So0157-2</name>
    <dbReference type="NCBI Taxonomy" id="1254432"/>
    <lineage>
        <taxon>Bacteria</taxon>
        <taxon>Pseudomonadati</taxon>
        <taxon>Myxococcota</taxon>
        <taxon>Polyangia</taxon>
        <taxon>Polyangiales</taxon>
        <taxon>Polyangiaceae</taxon>
        <taxon>Sorangium</taxon>
    </lineage>
</organism>
<accession>S4YFU9</accession>
<sequence length="48" mass="5301">MKVVAGEAASGSVVRETLKFWFLRVPSSFRKQCFAETTQNGVISVPLQ</sequence>
<evidence type="ECO:0000313" key="2">
    <source>
        <dbReference type="Proteomes" id="UP000014803"/>
    </source>
</evidence>
<evidence type="ECO:0000313" key="1">
    <source>
        <dbReference type="EMBL" id="AGP41748.1"/>
    </source>
</evidence>
<dbReference type="AlphaFoldDB" id="S4YFU9"/>
<dbReference type="Proteomes" id="UP000014803">
    <property type="component" value="Chromosome"/>
</dbReference>
<dbReference type="EMBL" id="CP003969">
    <property type="protein sequence ID" value="AGP41748.1"/>
    <property type="molecule type" value="Genomic_DNA"/>
</dbReference>
<dbReference type="KEGG" id="scu:SCE1572_49040"/>
<name>S4YFU9_SORCE</name>
<reference evidence="1 2" key="1">
    <citation type="journal article" date="2013" name="Sci. Rep.">
        <title>Extraordinary expansion of a Sorangium cellulosum genome from an alkaline milieu.</title>
        <authorList>
            <person name="Han K."/>
            <person name="Li Z.F."/>
            <person name="Peng R."/>
            <person name="Zhu L.P."/>
            <person name="Zhou T."/>
            <person name="Wang L.G."/>
            <person name="Li S.G."/>
            <person name="Zhang X.B."/>
            <person name="Hu W."/>
            <person name="Wu Z.H."/>
            <person name="Qin N."/>
            <person name="Li Y.Z."/>
        </authorList>
    </citation>
    <scope>NUCLEOTIDE SEQUENCE [LARGE SCALE GENOMIC DNA]</scope>
    <source>
        <strain evidence="1 2">So0157-2</strain>
    </source>
</reference>